<comment type="caution">
    <text evidence="1">The sequence shown here is derived from an EMBL/GenBank/DDBJ whole genome shotgun (WGS) entry which is preliminary data.</text>
</comment>
<protein>
    <submittedName>
        <fullName evidence="1">Uncharacterized protein</fullName>
    </submittedName>
</protein>
<dbReference type="InParanoid" id="A0A401H2J6"/>
<sequence length="165" mass="18739">MPAKKGKNCALSSTTTSSKVSFFSGRTAALKKLSAKVFESHAHKTDGPNLRKPKIAKLTEKQRCRALAIWNEWMNEVHPTVDPNQVWVDLCRQDATAMQYCKTFLQIHVETSVYQHVLLDDADGREEIEERSIKSSRSLNTFWKSLIAAADDEILLPMRENPDSY</sequence>
<accession>A0A401H2J6</accession>
<dbReference type="OrthoDB" id="2796904at2759"/>
<dbReference type="GeneID" id="38785561"/>
<name>A0A401H2J6_9APHY</name>
<proteinExistence type="predicted"/>
<dbReference type="AlphaFoldDB" id="A0A401H2J6"/>
<evidence type="ECO:0000313" key="2">
    <source>
        <dbReference type="Proteomes" id="UP000287166"/>
    </source>
</evidence>
<evidence type="ECO:0000313" key="1">
    <source>
        <dbReference type="EMBL" id="GBE88644.1"/>
    </source>
</evidence>
<gene>
    <name evidence="1" type="ORF">SCP_1400490</name>
</gene>
<organism evidence="1 2">
    <name type="scientific">Sparassis crispa</name>
    <dbReference type="NCBI Taxonomy" id="139825"/>
    <lineage>
        <taxon>Eukaryota</taxon>
        <taxon>Fungi</taxon>
        <taxon>Dikarya</taxon>
        <taxon>Basidiomycota</taxon>
        <taxon>Agaricomycotina</taxon>
        <taxon>Agaricomycetes</taxon>
        <taxon>Polyporales</taxon>
        <taxon>Sparassidaceae</taxon>
        <taxon>Sparassis</taxon>
    </lineage>
</organism>
<dbReference type="EMBL" id="BFAD01000014">
    <property type="protein sequence ID" value="GBE88644.1"/>
    <property type="molecule type" value="Genomic_DNA"/>
</dbReference>
<keyword evidence="2" id="KW-1185">Reference proteome</keyword>
<dbReference type="Proteomes" id="UP000287166">
    <property type="component" value="Unassembled WGS sequence"/>
</dbReference>
<reference evidence="1 2" key="1">
    <citation type="journal article" date="2018" name="Sci. Rep.">
        <title>Genome sequence of the cauliflower mushroom Sparassis crispa (Hanabiratake) and its association with beneficial usage.</title>
        <authorList>
            <person name="Kiyama R."/>
            <person name="Furutani Y."/>
            <person name="Kawaguchi K."/>
            <person name="Nakanishi T."/>
        </authorList>
    </citation>
    <scope>NUCLEOTIDE SEQUENCE [LARGE SCALE GENOMIC DNA]</scope>
</reference>
<dbReference type="RefSeq" id="XP_027619557.1">
    <property type="nucleotide sequence ID" value="XM_027763756.1"/>
</dbReference>